<dbReference type="Pfam" id="PF21981">
    <property type="entry name" value="RecX_HTH3"/>
    <property type="match status" value="1"/>
</dbReference>
<reference evidence="10 11" key="1">
    <citation type="submission" date="2020-08" db="EMBL/GenBank/DDBJ databases">
        <title>A Genomic Blueprint of the Chicken Gut Microbiome.</title>
        <authorList>
            <person name="Gilroy R."/>
            <person name="Ravi A."/>
            <person name="Getino M."/>
            <person name="Pursley I."/>
            <person name="Horton D.L."/>
            <person name="Alikhan N.-F."/>
            <person name="Baker D."/>
            <person name="Gharbi K."/>
            <person name="Hall N."/>
            <person name="Watson M."/>
            <person name="Adriaenssens E.M."/>
            <person name="Foster-Nyarko E."/>
            <person name="Jarju S."/>
            <person name="Secka A."/>
            <person name="Antonio M."/>
            <person name="Oren A."/>
            <person name="Chaudhuri R."/>
            <person name="La Ragione R.M."/>
            <person name="Hildebrand F."/>
            <person name="Pallen M.J."/>
        </authorList>
    </citation>
    <scope>NUCLEOTIDE SEQUENCE [LARGE SCALE GENOMIC DNA]</scope>
    <source>
        <strain evidence="10 11">Sa1BUA1</strain>
    </source>
</reference>
<feature type="domain" description="RecX second three-helical" evidence="7">
    <location>
        <begin position="80"/>
        <end position="121"/>
    </location>
</feature>
<dbReference type="HAMAP" id="MF_01114">
    <property type="entry name" value="RecX"/>
    <property type="match status" value="1"/>
</dbReference>
<dbReference type="InterPro" id="IPR003783">
    <property type="entry name" value="Regulatory_RecX"/>
</dbReference>
<dbReference type="InterPro" id="IPR053925">
    <property type="entry name" value="RecX_HTH_3rd"/>
</dbReference>
<evidence type="ECO:0000256" key="4">
    <source>
        <dbReference type="ARBA" id="ARBA00022490"/>
    </source>
</evidence>
<accession>A0ABR8YXL6</accession>
<dbReference type="InterPro" id="IPR036388">
    <property type="entry name" value="WH-like_DNA-bd_sf"/>
</dbReference>
<evidence type="ECO:0000259" key="8">
    <source>
        <dbReference type="Pfam" id="PF21981"/>
    </source>
</evidence>
<keyword evidence="11" id="KW-1185">Reference proteome</keyword>
<comment type="caution">
    <text evidence="10">The sequence shown here is derived from an EMBL/GenBank/DDBJ whole genome shotgun (WGS) entry which is preliminary data.</text>
</comment>
<evidence type="ECO:0000256" key="5">
    <source>
        <dbReference type="HAMAP-Rule" id="MF_01114"/>
    </source>
</evidence>
<feature type="domain" description="RecX first three-helical" evidence="9">
    <location>
        <begin position="34"/>
        <end position="72"/>
    </location>
</feature>
<keyword evidence="4 5" id="KW-0963">Cytoplasm</keyword>
<evidence type="ECO:0000256" key="3">
    <source>
        <dbReference type="ARBA" id="ARBA00018111"/>
    </source>
</evidence>
<gene>
    <name evidence="5" type="primary">recX</name>
    <name evidence="10" type="ORF">H9624_00605</name>
</gene>
<dbReference type="EMBL" id="JACSPO010000001">
    <property type="protein sequence ID" value="MBD8060821.1"/>
    <property type="molecule type" value="Genomic_DNA"/>
</dbReference>
<evidence type="ECO:0000256" key="1">
    <source>
        <dbReference type="ARBA" id="ARBA00004496"/>
    </source>
</evidence>
<protein>
    <recommendedName>
        <fullName evidence="3 5">Regulatory protein RecX</fullName>
    </recommendedName>
</protein>
<dbReference type="PANTHER" id="PTHR33602">
    <property type="entry name" value="REGULATORY PROTEIN RECX FAMILY PROTEIN"/>
    <property type="match status" value="1"/>
</dbReference>
<evidence type="ECO:0000256" key="2">
    <source>
        <dbReference type="ARBA" id="ARBA00009695"/>
    </source>
</evidence>
<dbReference type="InterPro" id="IPR053926">
    <property type="entry name" value="RecX_HTH_1st"/>
</dbReference>
<organism evidence="10 11">
    <name type="scientific">Oceanitalea stevensii</name>
    <dbReference type="NCBI Taxonomy" id="2763072"/>
    <lineage>
        <taxon>Bacteria</taxon>
        <taxon>Bacillati</taxon>
        <taxon>Actinomycetota</taxon>
        <taxon>Actinomycetes</taxon>
        <taxon>Micrococcales</taxon>
        <taxon>Bogoriellaceae</taxon>
        <taxon>Georgenia</taxon>
    </lineage>
</organism>
<dbReference type="Proteomes" id="UP000661894">
    <property type="component" value="Unassembled WGS sequence"/>
</dbReference>
<comment type="similarity">
    <text evidence="2 5">Belongs to the RecX family.</text>
</comment>
<dbReference type="Pfam" id="PF02631">
    <property type="entry name" value="RecX_HTH2"/>
    <property type="match status" value="1"/>
</dbReference>
<dbReference type="Pfam" id="PF21982">
    <property type="entry name" value="RecX_HTH1"/>
    <property type="match status" value="1"/>
</dbReference>
<comment type="subcellular location">
    <subcellularLocation>
        <location evidence="1 5">Cytoplasm</location>
    </subcellularLocation>
</comment>
<evidence type="ECO:0000259" key="7">
    <source>
        <dbReference type="Pfam" id="PF02631"/>
    </source>
</evidence>
<proteinExistence type="inferred from homology"/>
<evidence type="ECO:0000259" key="9">
    <source>
        <dbReference type="Pfam" id="PF21982"/>
    </source>
</evidence>
<comment type="function">
    <text evidence="5">Modulates RecA activity.</text>
</comment>
<feature type="region of interest" description="Disordered" evidence="6">
    <location>
        <begin position="1"/>
        <end position="29"/>
    </location>
</feature>
<dbReference type="Gene3D" id="1.10.10.10">
    <property type="entry name" value="Winged helix-like DNA-binding domain superfamily/Winged helix DNA-binding domain"/>
    <property type="match status" value="3"/>
</dbReference>
<name>A0ABR8YXL6_9MICO</name>
<dbReference type="InterPro" id="IPR053924">
    <property type="entry name" value="RecX_HTH_2nd"/>
</dbReference>
<sequence length="192" mass="20673">MSPSSRPGGRRPAQEPPATGAAAEDVEPPGEEVARAILLRQLAAAPRSRAQLAEKLAAKDVPDEIAEQLLDRFEEVGLVDDAAYAEMLVRTRHGERGLARRALAHELRLKGVSPEVAEQALEQIDDDDELTAARDLALRKARASRGLDHDKRRRRLAGMLARKGYSPGVAMRAVDEALAADGEEPAGEPLAP</sequence>
<evidence type="ECO:0000313" key="10">
    <source>
        <dbReference type="EMBL" id="MBD8060821.1"/>
    </source>
</evidence>
<dbReference type="PANTHER" id="PTHR33602:SF1">
    <property type="entry name" value="REGULATORY PROTEIN RECX FAMILY PROTEIN"/>
    <property type="match status" value="1"/>
</dbReference>
<evidence type="ECO:0000313" key="11">
    <source>
        <dbReference type="Proteomes" id="UP000661894"/>
    </source>
</evidence>
<evidence type="ECO:0000256" key="6">
    <source>
        <dbReference type="SAM" id="MobiDB-lite"/>
    </source>
</evidence>
<feature type="domain" description="RecX third three-helical" evidence="8">
    <location>
        <begin position="127"/>
        <end position="174"/>
    </location>
</feature>